<keyword evidence="1 10" id="KW-0808">Transferase</keyword>
<evidence type="ECO:0000256" key="3">
    <source>
        <dbReference type="ARBA" id="ARBA00034487"/>
    </source>
</evidence>
<comment type="catalytic activity">
    <reaction evidence="8">
        <text>arsenic triglutathione + 3 [thioredoxin]-dithiol + 3 S-adenosyl-L-methionine = trimethylarsine + 3 [thioredoxin]-disulfide + 3 glutathione + 3 S-adenosyl-L-homocysteine + 3 H(+)</text>
        <dbReference type="Rhea" id="RHEA:69432"/>
        <dbReference type="Rhea" id="RHEA-COMP:10698"/>
        <dbReference type="Rhea" id="RHEA-COMP:10700"/>
        <dbReference type="ChEBI" id="CHEBI:15378"/>
        <dbReference type="ChEBI" id="CHEBI:27130"/>
        <dbReference type="ChEBI" id="CHEBI:29950"/>
        <dbReference type="ChEBI" id="CHEBI:50058"/>
        <dbReference type="ChEBI" id="CHEBI:57856"/>
        <dbReference type="ChEBI" id="CHEBI:57925"/>
        <dbReference type="ChEBI" id="CHEBI:59789"/>
        <dbReference type="ChEBI" id="CHEBI:183640"/>
        <dbReference type="EC" id="2.1.1.137"/>
    </reaction>
</comment>
<keyword evidence="11" id="KW-1185">Reference proteome</keyword>
<name>A0A1H7LB52_9PROT</name>
<evidence type="ECO:0000259" key="9">
    <source>
        <dbReference type="Pfam" id="PF13847"/>
    </source>
</evidence>
<gene>
    <name evidence="10" type="ORF">SAMN05216387_1043</name>
</gene>
<dbReference type="PANTHER" id="PTHR43675">
    <property type="entry name" value="ARSENITE METHYLTRANSFERASE"/>
    <property type="match status" value="1"/>
</dbReference>
<evidence type="ECO:0000313" key="11">
    <source>
        <dbReference type="Proteomes" id="UP000198620"/>
    </source>
</evidence>
<proteinExistence type="inferred from homology"/>
<accession>A0A1H7LB52</accession>
<dbReference type="SUPFAM" id="SSF53335">
    <property type="entry name" value="S-adenosyl-L-methionine-dependent methyltransferases"/>
    <property type="match status" value="1"/>
</dbReference>
<dbReference type="RefSeq" id="WP_090828253.1">
    <property type="nucleotide sequence ID" value="NZ_FOBH01000004.1"/>
</dbReference>
<evidence type="ECO:0000256" key="5">
    <source>
        <dbReference type="ARBA" id="ARBA00034545"/>
    </source>
</evidence>
<sequence>MHDTVQKYYGEILGSSLDLQTSACKTDAGLPAYVKPILAQVHNEVLARYYGCGLVLPEALEGLTVLDLGCGAGRDIFVLSKLVGEQGRVIGVDMTEEQLAVARRHEDYHRKAFGYAASNVRFMHGYIERLSELELADASVDVIVSNCVLNLAPDKASVLNEAWRVLRPGGELYFSDVYTDRRVPEPLTRDPVLYGECLSGALYWNDFLQLSREHGFADPRLVDDRRINVDAELATRTGNIRFYSATYRLFKLGNLEPACEDYGQAVVYRGTVPNHPHVFVLDKHHRMEAGKHFPVCGNTWRMLHDTRLAAHFDFYGNFERHYGIFPGCGMGLPYDDSTHDIADKRAGGCC</sequence>
<evidence type="ECO:0000256" key="4">
    <source>
        <dbReference type="ARBA" id="ARBA00034521"/>
    </source>
</evidence>
<dbReference type="CDD" id="cd02440">
    <property type="entry name" value="AdoMet_MTases"/>
    <property type="match status" value="1"/>
</dbReference>
<keyword evidence="10" id="KW-0489">Methyltransferase</keyword>
<dbReference type="GO" id="GO:0032259">
    <property type="term" value="P:methylation"/>
    <property type="evidence" value="ECO:0007669"/>
    <property type="project" value="UniProtKB-KW"/>
</dbReference>
<dbReference type="Pfam" id="PF13847">
    <property type="entry name" value="Methyltransf_31"/>
    <property type="match status" value="1"/>
</dbReference>
<dbReference type="EMBL" id="FOBH01000004">
    <property type="protein sequence ID" value="SEK96000.1"/>
    <property type="molecule type" value="Genomic_DNA"/>
</dbReference>
<dbReference type="STRING" id="1233.SAMN05216387_1043"/>
<feature type="domain" description="Methyltransferase" evidence="9">
    <location>
        <begin position="61"/>
        <end position="214"/>
    </location>
</feature>
<dbReference type="InterPro" id="IPR025714">
    <property type="entry name" value="Methyltranfer_dom"/>
</dbReference>
<dbReference type="InterPro" id="IPR029063">
    <property type="entry name" value="SAM-dependent_MTases_sf"/>
</dbReference>
<dbReference type="Gene3D" id="3.40.5.100">
    <property type="match status" value="1"/>
</dbReference>
<reference evidence="10 11" key="1">
    <citation type="submission" date="2016-10" db="EMBL/GenBank/DDBJ databases">
        <authorList>
            <person name="de Groot N.N."/>
        </authorList>
    </citation>
    <scope>NUCLEOTIDE SEQUENCE [LARGE SCALE GENOMIC DNA]</scope>
    <source>
        <strain evidence="10 11">Nv1</strain>
    </source>
</reference>
<comment type="catalytic activity">
    <reaction evidence="7">
        <text>arsenic triglutathione + 2 [thioredoxin]-dithiol + 2 S-adenosyl-L-methionine + H2O = dimethylarsinous acid + 2 [thioredoxin]-disulfide + 3 glutathione + 2 S-adenosyl-L-homocysteine + 2 H(+)</text>
        <dbReference type="Rhea" id="RHEA:69464"/>
        <dbReference type="Rhea" id="RHEA-COMP:10698"/>
        <dbReference type="Rhea" id="RHEA-COMP:10700"/>
        <dbReference type="ChEBI" id="CHEBI:15377"/>
        <dbReference type="ChEBI" id="CHEBI:15378"/>
        <dbReference type="ChEBI" id="CHEBI:23808"/>
        <dbReference type="ChEBI" id="CHEBI:29950"/>
        <dbReference type="ChEBI" id="CHEBI:50058"/>
        <dbReference type="ChEBI" id="CHEBI:57856"/>
        <dbReference type="ChEBI" id="CHEBI:57925"/>
        <dbReference type="ChEBI" id="CHEBI:59789"/>
        <dbReference type="ChEBI" id="CHEBI:183640"/>
        <dbReference type="EC" id="2.1.1.137"/>
    </reaction>
</comment>
<dbReference type="InterPro" id="IPR026669">
    <property type="entry name" value="Arsenite_MeTrfase-like"/>
</dbReference>
<dbReference type="AlphaFoldDB" id="A0A1H7LB52"/>
<dbReference type="PANTHER" id="PTHR43675:SF8">
    <property type="entry name" value="ARSENITE METHYLTRANSFERASE"/>
    <property type="match status" value="1"/>
</dbReference>
<evidence type="ECO:0000256" key="1">
    <source>
        <dbReference type="ARBA" id="ARBA00022679"/>
    </source>
</evidence>
<dbReference type="EC" id="2.1.1.137" evidence="4"/>
<comment type="catalytic activity">
    <reaction evidence="6">
        <text>arsenic triglutathione + [thioredoxin]-dithiol + S-adenosyl-L-methionine + 2 H2O = methylarsonous acid + [thioredoxin]-disulfide + 3 glutathione + S-adenosyl-L-homocysteine + H(+)</text>
        <dbReference type="Rhea" id="RHEA:69460"/>
        <dbReference type="Rhea" id="RHEA-COMP:10698"/>
        <dbReference type="Rhea" id="RHEA-COMP:10700"/>
        <dbReference type="ChEBI" id="CHEBI:15377"/>
        <dbReference type="ChEBI" id="CHEBI:15378"/>
        <dbReference type="ChEBI" id="CHEBI:17826"/>
        <dbReference type="ChEBI" id="CHEBI:29950"/>
        <dbReference type="ChEBI" id="CHEBI:50058"/>
        <dbReference type="ChEBI" id="CHEBI:57856"/>
        <dbReference type="ChEBI" id="CHEBI:57925"/>
        <dbReference type="ChEBI" id="CHEBI:59789"/>
        <dbReference type="ChEBI" id="CHEBI:183640"/>
        <dbReference type="EC" id="2.1.1.137"/>
    </reaction>
</comment>
<evidence type="ECO:0000256" key="2">
    <source>
        <dbReference type="ARBA" id="ARBA00022691"/>
    </source>
</evidence>
<dbReference type="GO" id="GO:0030791">
    <property type="term" value="F:arsenite methyltransferase activity"/>
    <property type="evidence" value="ECO:0007669"/>
    <property type="project" value="UniProtKB-EC"/>
</dbReference>
<comment type="similarity">
    <text evidence="3">Belongs to the methyltransferase superfamily. Arsenite methyltransferase family.</text>
</comment>
<evidence type="ECO:0000313" key="10">
    <source>
        <dbReference type="EMBL" id="SEK96000.1"/>
    </source>
</evidence>
<keyword evidence="2" id="KW-0949">S-adenosyl-L-methionine</keyword>
<dbReference type="Proteomes" id="UP000198620">
    <property type="component" value="Unassembled WGS sequence"/>
</dbReference>
<evidence type="ECO:0000256" key="8">
    <source>
        <dbReference type="ARBA" id="ARBA00048428"/>
    </source>
</evidence>
<evidence type="ECO:0000256" key="6">
    <source>
        <dbReference type="ARBA" id="ARBA00047941"/>
    </source>
</evidence>
<dbReference type="OrthoDB" id="9772751at2"/>
<protein>
    <recommendedName>
        <fullName evidence="5">Arsenite methyltransferase</fullName>
        <ecNumber evidence="4">2.1.1.137</ecNumber>
    </recommendedName>
</protein>
<dbReference type="Gene3D" id="3.40.50.150">
    <property type="entry name" value="Vaccinia Virus protein VP39"/>
    <property type="match status" value="1"/>
</dbReference>
<evidence type="ECO:0000256" key="7">
    <source>
        <dbReference type="ARBA" id="ARBA00047943"/>
    </source>
</evidence>
<organism evidence="10 11">
    <name type="scientific">Nitrosovibrio tenuis</name>
    <dbReference type="NCBI Taxonomy" id="1233"/>
    <lineage>
        <taxon>Bacteria</taxon>
        <taxon>Pseudomonadati</taxon>
        <taxon>Pseudomonadota</taxon>
        <taxon>Betaproteobacteria</taxon>
        <taxon>Nitrosomonadales</taxon>
        <taxon>Nitrosomonadaceae</taxon>
        <taxon>Nitrosovibrio</taxon>
    </lineage>
</organism>